<dbReference type="GO" id="GO:0003960">
    <property type="term" value="F:quinone reductase (NADPH) activity"/>
    <property type="evidence" value="ECO:0007669"/>
    <property type="project" value="InterPro"/>
</dbReference>
<dbReference type="AlphaFoldDB" id="A0A5J6MNU4"/>
<dbReference type="PROSITE" id="PS01162">
    <property type="entry name" value="QOR_ZETA_CRYSTAL"/>
    <property type="match status" value="1"/>
</dbReference>
<evidence type="ECO:0000256" key="2">
    <source>
        <dbReference type="ARBA" id="ARBA00023002"/>
    </source>
</evidence>
<dbReference type="Gene3D" id="3.90.180.10">
    <property type="entry name" value="Medium-chain alcohol dehydrogenases, catalytic domain"/>
    <property type="match status" value="1"/>
</dbReference>
<gene>
    <name evidence="4" type="ORF">FRZ44_43560</name>
</gene>
<evidence type="ECO:0000259" key="3">
    <source>
        <dbReference type="SMART" id="SM00829"/>
    </source>
</evidence>
<evidence type="ECO:0000313" key="4">
    <source>
        <dbReference type="EMBL" id="QEX19044.1"/>
    </source>
</evidence>
<evidence type="ECO:0000313" key="5">
    <source>
        <dbReference type="Proteomes" id="UP000326202"/>
    </source>
</evidence>
<organism evidence="4 5">
    <name type="scientific">Hypericibacter terrae</name>
    <dbReference type="NCBI Taxonomy" id="2602015"/>
    <lineage>
        <taxon>Bacteria</taxon>
        <taxon>Pseudomonadati</taxon>
        <taxon>Pseudomonadota</taxon>
        <taxon>Alphaproteobacteria</taxon>
        <taxon>Rhodospirillales</taxon>
        <taxon>Dongiaceae</taxon>
        <taxon>Hypericibacter</taxon>
    </lineage>
</organism>
<dbReference type="RefSeq" id="WP_151179140.1">
    <property type="nucleotide sequence ID" value="NZ_CP042906.1"/>
</dbReference>
<keyword evidence="1" id="KW-0521">NADP</keyword>
<keyword evidence="2" id="KW-0560">Oxidoreductase</keyword>
<dbReference type="EMBL" id="CP042906">
    <property type="protein sequence ID" value="QEX19044.1"/>
    <property type="molecule type" value="Genomic_DNA"/>
</dbReference>
<dbReference type="InterPro" id="IPR002364">
    <property type="entry name" value="Quin_OxRdtase/zeta-crystal_CS"/>
</dbReference>
<dbReference type="GO" id="GO:0005829">
    <property type="term" value="C:cytosol"/>
    <property type="evidence" value="ECO:0007669"/>
    <property type="project" value="TreeGrafter"/>
</dbReference>
<dbReference type="Proteomes" id="UP000326202">
    <property type="component" value="Chromosome"/>
</dbReference>
<dbReference type="CDD" id="cd07821">
    <property type="entry name" value="PYR_PYL_RCAR_like"/>
    <property type="match status" value="1"/>
</dbReference>
<dbReference type="KEGG" id="htq:FRZ44_43560"/>
<dbReference type="InterPro" id="IPR020843">
    <property type="entry name" value="ER"/>
</dbReference>
<sequence length="500" mass="54095">MTKVRRSTIIDAPVDQVWQFMRDFNGHERWHPAVTESAIEEGRAADRIGAVRRFKLKDGGQLREQLLTLSDRDRRYTYCILEAPIPLIGYVSTVELRPVTDGERTYWDWRCEFRSPPGEEAELTALVGEQIYEAGFDAVKRAFNQPVMPRPRLAPDAAATGGPMMRMASAGTGGVMTGHAVILERHGGPENLAWQEISVPPPGPGEIRLRQTAVGVNFIDIYCRTGYFPMVTPPAALGMEGAGIVLDVGEGVTGFAPGDRVAYAGPPVGAYAEIRNIPTDLVVPLPPSIDEETGAAALLKGMTAEFLLHRCHKVKEGDIVLVHAASGGVGNFLCQWASHIGATVIGTVGSRDKARLALARGCAHPIVYSEEDFVARVMEITNGRGADVIYDAIGRDNINRSFEALAVRGHIVSFGQASGPLEPLDIAGFATKSAKISRPNYGHYAGAPEQVRASSARLFSAIERGILKVDVGQRFALRDAAEAHRRLEARETTGSTILVP</sequence>
<dbReference type="Pfam" id="PF10604">
    <property type="entry name" value="Polyketide_cyc2"/>
    <property type="match status" value="1"/>
</dbReference>
<dbReference type="InterPro" id="IPR013149">
    <property type="entry name" value="ADH-like_C"/>
</dbReference>
<reference evidence="4 5" key="1">
    <citation type="submission" date="2019-08" db="EMBL/GenBank/DDBJ databases">
        <title>Hyperibacter terrae gen. nov., sp. nov. and Hyperibacter viscosus sp. nov., two new members in the family Rhodospirillaceae isolated from the rhizosphere of Hypericum perforatum.</title>
        <authorList>
            <person name="Noviana Z."/>
        </authorList>
    </citation>
    <scope>NUCLEOTIDE SEQUENCE [LARGE SCALE GENOMIC DNA]</scope>
    <source>
        <strain evidence="4 5">R5913</strain>
    </source>
</reference>
<dbReference type="GO" id="GO:0008270">
    <property type="term" value="F:zinc ion binding"/>
    <property type="evidence" value="ECO:0007669"/>
    <property type="project" value="InterPro"/>
</dbReference>
<proteinExistence type="predicted"/>
<feature type="domain" description="Enoyl reductase (ER)" evidence="3">
    <location>
        <begin position="187"/>
        <end position="498"/>
    </location>
</feature>
<dbReference type="InterPro" id="IPR013154">
    <property type="entry name" value="ADH-like_N"/>
</dbReference>
<dbReference type="Pfam" id="PF08240">
    <property type="entry name" value="ADH_N"/>
    <property type="match status" value="1"/>
</dbReference>
<protein>
    <recommendedName>
        <fullName evidence="3">Enoyl reductase (ER) domain-containing protein</fullName>
    </recommendedName>
</protein>
<dbReference type="FunFam" id="3.40.50.720:FF:000053">
    <property type="entry name" value="Quinone oxidoreductase 1"/>
    <property type="match status" value="1"/>
</dbReference>
<dbReference type="InterPro" id="IPR047618">
    <property type="entry name" value="QOR-like"/>
</dbReference>
<dbReference type="PANTHER" id="PTHR48106:SF13">
    <property type="entry name" value="QUINONE OXIDOREDUCTASE-RELATED"/>
    <property type="match status" value="1"/>
</dbReference>
<accession>A0A5J6MNU4</accession>
<name>A0A5J6MNU4_9PROT</name>
<dbReference type="SUPFAM" id="SSF51735">
    <property type="entry name" value="NAD(P)-binding Rossmann-fold domains"/>
    <property type="match status" value="1"/>
</dbReference>
<dbReference type="InterPro" id="IPR011032">
    <property type="entry name" value="GroES-like_sf"/>
</dbReference>
<dbReference type="Gene3D" id="3.40.50.720">
    <property type="entry name" value="NAD(P)-binding Rossmann-like Domain"/>
    <property type="match status" value="1"/>
</dbReference>
<dbReference type="PANTHER" id="PTHR48106">
    <property type="entry name" value="QUINONE OXIDOREDUCTASE PIG3-RELATED"/>
    <property type="match status" value="1"/>
</dbReference>
<evidence type="ECO:0000256" key="1">
    <source>
        <dbReference type="ARBA" id="ARBA00022857"/>
    </source>
</evidence>
<dbReference type="Pfam" id="PF00107">
    <property type="entry name" value="ADH_zinc_N"/>
    <property type="match status" value="1"/>
</dbReference>
<dbReference type="SUPFAM" id="SSF55961">
    <property type="entry name" value="Bet v1-like"/>
    <property type="match status" value="1"/>
</dbReference>
<dbReference type="CDD" id="cd05286">
    <property type="entry name" value="QOR2"/>
    <property type="match status" value="1"/>
</dbReference>
<dbReference type="GO" id="GO:0070402">
    <property type="term" value="F:NADPH binding"/>
    <property type="evidence" value="ECO:0007669"/>
    <property type="project" value="TreeGrafter"/>
</dbReference>
<dbReference type="InterPro" id="IPR019587">
    <property type="entry name" value="Polyketide_cyclase/dehydratase"/>
</dbReference>
<keyword evidence="5" id="KW-1185">Reference proteome</keyword>
<dbReference type="InterPro" id="IPR023393">
    <property type="entry name" value="START-like_dom_sf"/>
</dbReference>
<dbReference type="OrthoDB" id="9805883at2"/>
<dbReference type="SUPFAM" id="SSF50129">
    <property type="entry name" value="GroES-like"/>
    <property type="match status" value="1"/>
</dbReference>
<dbReference type="Gene3D" id="3.30.530.20">
    <property type="match status" value="1"/>
</dbReference>
<dbReference type="GO" id="GO:0035925">
    <property type="term" value="F:mRNA 3'-UTR AU-rich region binding"/>
    <property type="evidence" value="ECO:0007669"/>
    <property type="project" value="TreeGrafter"/>
</dbReference>
<dbReference type="SMART" id="SM00829">
    <property type="entry name" value="PKS_ER"/>
    <property type="match status" value="1"/>
</dbReference>
<dbReference type="InterPro" id="IPR036291">
    <property type="entry name" value="NAD(P)-bd_dom_sf"/>
</dbReference>